<evidence type="ECO:0000256" key="1">
    <source>
        <dbReference type="SAM" id="Phobius"/>
    </source>
</evidence>
<keyword evidence="1" id="KW-1133">Transmembrane helix</keyword>
<dbReference type="Proteomes" id="UP001485505">
    <property type="component" value="Chromosome"/>
</dbReference>
<reference evidence="2 3" key="1">
    <citation type="submission" date="2024-04" db="EMBL/GenBank/DDBJ databases">
        <title>Complete genome sequence of Bacillus mobilis strains derived from soil.</title>
        <authorList>
            <person name="Jung H."/>
            <person name="Choi S."/>
            <person name="Kim Y."/>
            <person name="Han J.A."/>
            <person name="Kim E.Y."/>
            <person name="Lee H.-S."/>
        </authorList>
    </citation>
    <scope>NUCLEOTIDE SEQUENCE [LARGE SCALE GENOMIC DNA]</scope>
    <source>
        <strain evidence="2 3">IMGN7</strain>
    </source>
</reference>
<protein>
    <submittedName>
        <fullName evidence="2">Uncharacterized protein</fullName>
    </submittedName>
</protein>
<gene>
    <name evidence="2" type="ORF">AABL52_11245</name>
</gene>
<sequence length="76" mass="8302">MKNNIRTGMLLDVICFRLTLPVTRKAVPYFGATVAGLSRTGIVAIIPTKRPLIIAIRTVLAFPLLSTYTMKSLPVS</sequence>
<evidence type="ECO:0000313" key="2">
    <source>
        <dbReference type="EMBL" id="WZF32892.1"/>
    </source>
</evidence>
<accession>A0ABZ2VUV7</accession>
<organism evidence="2 3">
    <name type="scientific">Bacillus paramobilis</name>
    <dbReference type="NCBI Taxonomy" id="2817477"/>
    <lineage>
        <taxon>Bacteria</taxon>
        <taxon>Bacillati</taxon>
        <taxon>Bacillota</taxon>
        <taxon>Bacilli</taxon>
        <taxon>Bacillales</taxon>
        <taxon>Bacillaceae</taxon>
        <taxon>Bacillus</taxon>
        <taxon>Bacillus cereus group</taxon>
    </lineage>
</organism>
<keyword evidence="1" id="KW-0812">Transmembrane</keyword>
<name>A0ABZ2VUV7_9BACI</name>
<proteinExistence type="predicted"/>
<feature type="transmembrane region" description="Helical" evidence="1">
    <location>
        <begin position="26"/>
        <end position="46"/>
    </location>
</feature>
<dbReference type="RefSeq" id="WP_341519397.1">
    <property type="nucleotide sequence ID" value="NZ_CP151108.1"/>
</dbReference>
<dbReference type="EMBL" id="CP151108">
    <property type="protein sequence ID" value="WZF32892.1"/>
    <property type="molecule type" value="Genomic_DNA"/>
</dbReference>
<evidence type="ECO:0000313" key="3">
    <source>
        <dbReference type="Proteomes" id="UP001485505"/>
    </source>
</evidence>
<keyword evidence="3" id="KW-1185">Reference proteome</keyword>
<keyword evidence="1" id="KW-0472">Membrane</keyword>
<feature type="transmembrane region" description="Helical" evidence="1">
    <location>
        <begin position="52"/>
        <end position="70"/>
    </location>
</feature>